<evidence type="ECO:0000259" key="1">
    <source>
        <dbReference type="Pfam" id="PF17965"/>
    </source>
</evidence>
<comment type="caution">
    <text evidence="3">The sequence shown here is derived from an EMBL/GenBank/DDBJ whole genome shotgun (WGS) entry which is preliminary data.</text>
</comment>
<dbReference type="Pfam" id="PF17965">
    <property type="entry name" value="MucBP_2"/>
    <property type="match status" value="1"/>
</dbReference>
<dbReference type="EMBL" id="JAJNUY010000121">
    <property type="protein sequence ID" value="MCD5564450.1"/>
    <property type="molecule type" value="Genomic_DNA"/>
</dbReference>
<evidence type="ECO:0000259" key="2">
    <source>
        <dbReference type="Pfam" id="PF17966"/>
    </source>
</evidence>
<dbReference type="AlphaFoldDB" id="A0ABD4SL22"/>
<accession>A0ABD4SL22</accession>
<feature type="non-terminal residue" evidence="3">
    <location>
        <position position="121"/>
    </location>
</feature>
<dbReference type="Proteomes" id="UP001200334">
    <property type="component" value="Unassembled WGS sequence"/>
</dbReference>
<dbReference type="InterPro" id="IPR041495">
    <property type="entry name" value="Mub_B2"/>
</dbReference>
<feature type="domain" description="Mub B2-like" evidence="2">
    <location>
        <begin position="2"/>
        <end position="41"/>
    </location>
</feature>
<proteinExistence type="predicted"/>
<feature type="non-terminal residue" evidence="3">
    <location>
        <position position="1"/>
    </location>
</feature>
<dbReference type="Gene3D" id="3.10.20.470">
    <property type="match status" value="1"/>
</dbReference>
<feature type="domain" description="Mucin binding" evidence="1">
    <location>
        <begin position="43"/>
        <end position="117"/>
    </location>
</feature>
<dbReference type="Pfam" id="PF17966">
    <property type="entry name" value="Muc_B2"/>
    <property type="match status" value="1"/>
</dbReference>
<evidence type="ECO:0000313" key="3">
    <source>
        <dbReference type="EMBL" id="MCD5564450.1"/>
    </source>
</evidence>
<dbReference type="InterPro" id="IPR041558">
    <property type="entry name" value="MucBP_2"/>
</dbReference>
<protein>
    <submittedName>
        <fullName evidence="3">Cell wall anchor protein</fullName>
    </submittedName>
</protein>
<organism evidence="3 4">
    <name type="scientific">Lactobacillus delbrueckii subsp. lactis</name>
    <dbReference type="NCBI Taxonomy" id="29397"/>
    <lineage>
        <taxon>Bacteria</taxon>
        <taxon>Bacillati</taxon>
        <taxon>Bacillota</taxon>
        <taxon>Bacilli</taxon>
        <taxon>Lactobacillales</taxon>
        <taxon>Lactobacillaceae</taxon>
        <taxon>Lactobacillus</taxon>
    </lineage>
</organism>
<reference evidence="3 4" key="1">
    <citation type="submission" date="2021-12" db="EMBL/GenBank/DDBJ databases">
        <title>Antimicrobial susceptibility of Lactobacillus delbrueckii subsp. lactis obtained from milk products and other habitats.</title>
        <authorList>
            <person name="Shani N."/>
        </authorList>
    </citation>
    <scope>NUCLEOTIDE SEQUENCE [LARGE SCALE GENOMIC DNA]</scope>
    <source>
        <strain evidence="3 4">FAM 21755</strain>
    </source>
</reference>
<name>A0ABD4SL22_LACDL</name>
<sequence>DFKDVVSPDVTGYTPRVKTVSNKNVAHDAQNIDVVVIYDADAQKAKVAYIDDKTGKTLKTDSLTGVTNAKSGYTTADSIKTYQALGYKLVSDDTKGAEIVFDNEDGKDQSYTVHFIHDTIT</sequence>
<dbReference type="RefSeq" id="WP_414626516.1">
    <property type="nucleotide sequence ID" value="NZ_JAJNUY010000121.1"/>
</dbReference>
<dbReference type="Gene3D" id="2.60.40.4300">
    <property type="match status" value="1"/>
</dbReference>
<evidence type="ECO:0000313" key="4">
    <source>
        <dbReference type="Proteomes" id="UP001200334"/>
    </source>
</evidence>
<gene>
    <name evidence="3" type="ORF">LOB85_10440</name>
</gene>